<name>A0ABR3ZQX8_9PEZI</name>
<feature type="domain" description="DUF2415" evidence="3">
    <location>
        <begin position="704"/>
        <end position="740"/>
    </location>
</feature>
<dbReference type="InterPro" id="IPR001680">
    <property type="entry name" value="WD40_rpt"/>
</dbReference>
<dbReference type="SUPFAM" id="SSF50998">
    <property type="entry name" value="Quinoprotein alcohol dehydrogenase-like"/>
    <property type="match status" value="1"/>
</dbReference>
<dbReference type="PANTHER" id="PTHR43991:SF12">
    <property type="entry name" value="WD REPEAT PROTEIN (AFU_ORTHOLOGUE AFUA_8G05640)"/>
    <property type="match status" value="1"/>
</dbReference>
<evidence type="ECO:0000313" key="5">
    <source>
        <dbReference type="Proteomes" id="UP001583186"/>
    </source>
</evidence>
<feature type="compositionally biased region" description="Low complexity" evidence="2">
    <location>
        <begin position="251"/>
        <end position="267"/>
    </location>
</feature>
<dbReference type="PROSITE" id="PS50294">
    <property type="entry name" value="WD_REPEATS_REGION"/>
    <property type="match status" value="1"/>
</dbReference>
<feature type="compositionally biased region" description="Basic and acidic residues" evidence="2">
    <location>
        <begin position="1"/>
        <end position="10"/>
    </location>
</feature>
<dbReference type="EMBL" id="JAWCUI010000002">
    <property type="protein sequence ID" value="KAL1903098.1"/>
    <property type="molecule type" value="Genomic_DNA"/>
</dbReference>
<sequence length="833" mass="89693">MSATNDDRGPESLPQADGITPPSTTPASETGPAGEPTTAETGSGSATAATAVNAIADPDADTHPFVSNEVHESASNPPDTLEVDFNNAHAAYPLPDWAHGPLEFPTLLPLPGLNAGSGAAASDLDEEHAPPVPQAFWDNQQGPSGTTAGGNADQPGPQQTIGQNMIPIPTPSQMMQDFYHANDSFASFFFSPFPIENQPHNGDGNGNAHGGDSLVPLLPPPLPSYYNVTVPYGNGYAVHHGIHIPSGLNVPDTTAPDAAGADSEPATGGPPPPEPNLDPTIAQPYPLVSMEPLAGPMSDMGMGMEMPTGLVVPVAFTNTAGLPMNSELSPTNADLKRFLLNWQASTQFSVRGVPTPRGPVPTVVPSSTGVDLLIRTDVDEVTTADLNGDHCDYQGIKWATMGVTRREARAFRERRYLNYCSNHQDAWIPHRSELMPHNTESYFQFRRMKMRKAPYLAHFQLRNLLAAPSKSRVFYADRRGIVRQYNFATNKTEVALRYPQELYIQISTMAAGQGVLVSGGFNGEYCTMNTDSEYSNGSSSSENKIGTYKNLGSGISNHIQIHSARRSGGPVAAFASNDSHVRVMDLETQTIVSNDNFNFAVNCTAVSPDRRLRVVVGDRNEAYIVAAERERNMMDVDGASSPEILQKLGGHADYGFACAWADDGYTIATGNQDRAIMIWDARKTSTASGIWTPVVTLRTTMAGARSLQFSPAGSGKRVLVAAEEADTVHIIDAQSFDKRQSFDVFGELAGLSFSENGQDLFVLCTDPTRGGILHFERDGFLSTASTFDETPIQGMPGYSDFDWPNMSGRSYWQRSRGIRRRLRAAAAASMSPF</sequence>
<protein>
    <recommendedName>
        <fullName evidence="3">DUF2415 domain-containing protein</fullName>
    </recommendedName>
</protein>
<dbReference type="PROSITE" id="PS50082">
    <property type="entry name" value="WD_REPEATS_2"/>
    <property type="match status" value="1"/>
</dbReference>
<dbReference type="Pfam" id="PF10313">
    <property type="entry name" value="DUF2415"/>
    <property type="match status" value="1"/>
</dbReference>
<dbReference type="InterPro" id="IPR019417">
    <property type="entry name" value="DUF2415"/>
</dbReference>
<feature type="region of interest" description="Disordered" evidence="2">
    <location>
        <begin position="117"/>
        <end position="161"/>
    </location>
</feature>
<feature type="compositionally biased region" description="Low complexity" evidence="2">
    <location>
        <begin position="37"/>
        <end position="51"/>
    </location>
</feature>
<feature type="compositionally biased region" description="Polar residues" evidence="2">
    <location>
        <begin position="137"/>
        <end position="146"/>
    </location>
</feature>
<keyword evidence="5" id="KW-1185">Reference proteome</keyword>
<accession>A0ABR3ZQX8</accession>
<feature type="region of interest" description="Disordered" evidence="2">
    <location>
        <begin position="1"/>
        <end position="82"/>
    </location>
</feature>
<dbReference type="Gene3D" id="2.130.10.10">
    <property type="entry name" value="YVTN repeat-like/Quinoprotein amine dehydrogenase"/>
    <property type="match status" value="2"/>
</dbReference>
<evidence type="ECO:0000313" key="4">
    <source>
        <dbReference type="EMBL" id="KAL1903098.1"/>
    </source>
</evidence>
<proteinExistence type="predicted"/>
<evidence type="ECO:0000256" key="1">
    <source>
        <dbReference type="PROSITE-ProRule" id="PRU00221"/>
    </source>
</evidence>
<keyword evidence="1" id="KW-0853">WD repeat</keyword>
<dbReference type="Proteomes" id="UP001583186">
    <property type="component" value="Unassembled WGS sequence"/>
</dbReference>
<organism evidence="4 5">
    <name type="scientific">Sporothrix stenoceras</name>
    <dbReference type="NCBI Taxonomy" id="5173"/>
    <lineage>
        <taxon>Eukaryota</taxon>
        <taxon>Fungi</taxon>
        <taxon>Dikarya</taxon>
        <taxon>Ascomycota</taxon>
        <taxon>Pezizomycotina</taxon>
        <taxon>Sordariomycetes</taxon>
        <taxon>Sordariomycetidae</taxon>
        <taxon>Ophiostomatales</taxon>
        <taxon>Ophiostomataceae</taxon>
        <taxon>Sporothrix</taxon>
    </lineage>
</organism>
<dbReference type="InterPro" id="IPR011047">
    <property type="entry name" value="Quinoprotein_ADH-like_sf"/>
</dbReference>
<evidence type="ECO:0000256" key="2">
    <source>
        <dbReference type="SAM" id="MobiDB-lite"/>
    </source>
</evidence>
<gene>
    <name evidence="4" type="ORF">Sste5346_000382</name>
</gene>
<comment type="caution">
    <text evidence="4">The sequence shown here is derived from an EMBL/GenBank/DDBJ whole genome shotgun (WGS) entry which is preliminary data.</text>
</comment>
<feature type="repeat" description="WD" evidence="1">
    <location>
        <begin position="648"/>
        <end position="689"/>
    </location>
</feature>
<dbReference type="PANTHER" id="PTHR43991">
    <property type="entry name" value="WD REPEAT PROTEIN (AFU_ORTHOLOGUE AFUA_8G05640)-RELATED"/>
    <property type="match status" value="1"/>
</dbReference>
<reference evidence="4 5" key="1">
    <citation type="journal article" date="2024" name="IMA Fungus">
        <title>IMA Genome - F19 : A genome assembly and annotation guide to empower mycologists, including annotated draft genome sequences of Ceratocystis pirilliformis, Diaporthe australafricana, Fusarium ophioides, Paecilomyces lecythidis, and Sporothrix stenoceras.</title>
        <authorList>
            <person name="Aylward J."/>
            <person name="Wilson A.M."/>
            <person name="Visagie C.M."/>
            <person name="Spraker J."/>
            <person name="Barnes I."/>
            <person name="Buitendag C."/>
            <person name="Ceriani C."/>
            <person name="Del Mar Angel L."/>
            <person name="du Plessis D."/>
            <person name="Fuchs T."/>
            <person name="Gasser K."/>
            <person name="Kramer D."/>
            <person name="Li W."/>
            <person name="Munsamy K."/>
            <person name="Piso A."/>
            <person name="Price J.L."/>
            <person name="Sonnekus B."/>
            <person name="Thomas C."/>
            <person name="van der Nest A."/>
            <person name="van Dijk A."/>
            <person name="van Heerden A."/>
            <person name="van Vuuren N."/>
            <person name="Yilmaz N."/>
            <person name="Duong T.A."/>
            <person name="van der Merwe N.A."/>
            <person name="Wingfield M.J."/>
            <person name="Wingfield B.D."/>
        </authorList>
    </citation>
    <scope>NUCLEOTIDE SEQUENCE [LARGE SCALE GENOMIC DNA]</scope>
    <source>
        <strain evidence="4 5">CMW 5346</strain>
    </source>
</reference>
<feature type="region of interest" description="Disordered" evidence="2">
    <location>
        <begin position="248"/>
        <end position="283"/>
    </location>
</feature>
<dbReference type="InterPro" id="IPR015943">
    <property type="entry name" value="WD40/YVTN_repeat-like_dom_sf"/>
</dbReference>
<evidence type="ECO:0000259" key="3">
    <source>
        <dbReference type="Pfam" id="PF10313"/>
    </source>
</evidence>
<dbReference type="SMART" id="SM00320">
    <property type="entry name" value="WD40"/>
    <property type="match status" value="2"/>
</dbReference>